<evidence type="ECO:0000313" key="2">
    <source>
        <dbReference type="Proteomes" id="UP000233440"/>
    </source>
</evidence>
<sequence>MKINLDKKFMINELDLPYTAIFDEITDTSRWSIHHRIIFPYQGKFYEAYYREGATEMQDESPWEYDETVECTEVELKEVKVKKWVIKED</sequence>
<dbReference type="Proteomes" id="UP000233440">
    <property type="component" value="Unassembled WGS sequence"/>
</dbReference>
<reference evidence="1 2" key="1">
    <citation type="submission" date="2017-11" db="EMBL/GenBank/DDBJ databases">
        <title>Bacillus camelliae sp. nov., isolated from pu'er tea.</title>
        <authorList>
            <person name="Niu L."/>
        </authorList>
    </citation>
    <scope>NUCLEOTIDE SEQUENCE [LARGE SCALE GENOMIC DNA]</scope>
    <source>
        <strain evidence="1 2">7578-1</strain>
    </source>
</reference>
<dbReference type="RefSeq" id="WP_101355648.1">
    <property type="nucleotide sequence ID" value="NZ_PIQO01000017.1"/>
</dbReference>
<organism evidence="1 2">
    <name type="scientific">Heyndrickxia camelliae</name>
    <dbReference type="NCBI Taxonomy" id="1707093"/>
    <lineage>
        <taxon>Bacteria</taxon>
        <taxon>Bacillati</taxon>
        <taxon>Bacillota</taxon>
        <taxon>Bacilli</taxon>
        <taxon>Bacillales</taxon>
        <taxon>Bacillaceae</taxon>
        <taxon>Heyndrickxia</taxon>
    </lineage>
</organism>
<gene>
    <name evidence="1" type="ORF">CWO92_18235</name>
</gene>
<dbReference type="OrthoDB" id="2937126at2"/>
<evidence type="ECO:0000313" key="1">
    <source>
        <dbReference type="EMBL" id="PKR83508.1"/>
    </source>
</evidence>
<comment type="caution">
    <text evidence="1">The sequence shown here is derived from an EMBL/GenBank/DDBJ whole genome shotgun (WGS) entry which is preliminary data.</text>
</comment>
<accession>A0A2N3LFW5</accession>
<name>A0A2N3LFW5_9BACI</name>
<protein>
    <submittedName>
        <fullName evidence="1">Uncharacterized protein</fullName>
    </submittedName>
</protein>
<dbReference type="EMBL" id="PIQO01000017">
    <property type="protein sequence ID" value="PKR83508.1"/>
    <property type="molecule type" value="Genomic_DNA"/>
</dbReference>
<dbReference type="AlphaFoldDB" id="A0A2N3LFW5"/>
<keyword evidence="2" id="KW-1185">Reference proteome</keyword>
<proteinExistence type="predicted"/>